<gene>
    <name evidence="2" type="ORF">ACFOOR_11240</name>
</gene>
<reference evidence="3" key="1">
    <citation type="journal article" date="2019" name="Int. J. Syst. Evol. Microbiol.">
        <title>The Global Catalogue of Microorganisms (GCM) 10K type strain sequencing project: providing services to taxonomists for standard genome sequencing and annotation.</title>
        <authorList>
            <consortium name="The Broad Institute Genomics Platform"/>
            <consortium name="The Broad Institute Genome Sequencing Center for Infectious Disease"/>
            <person name="Wu L."/>
            <person name="Ma J."/>
        </authorList>
    </citation>
    <scope>NUCLEOTIDE SEQUENCE [LARGE SCALE GENOMIC DNA]</scope>
    <source>
        <strain evidence="3">KCTC 52487</strain>
    </source>
</reference>
<dbReference type="Proteomes" id="UP001595379">
    <property type="component" value="Unassembled WGS sequence"/>
</dbReference>
<evidence type="ECO:0000313" key="2">
    <source>
        <dbReference type="EMBL" id="MFC2926681.1"/>
    </source>
</evidence>
<sequence length="75" mass="7998">MIRGLVTAVFAGLAILFAALTALRARLPYDEAGRYFDPADAVTYDQQAVLVYGVLAFAAAVVAVVAVVWKRPARS</sequence>
<proteinExistence type="predicted"/>
<evidence type="ECO:0000313" key="3">
    <source>
        <dbReference type="Proteomes" id="UP001595379"/>
    </source>
</evidence>
<accession>A0ABV6ZZ32</accession>
<dbReference type="EMBL" id="JBHRSV010000020">
    <property type="protein sequence ID" value="MFC2926681.1"/>
    <property type="molecule type" value="Genomic_DNA"/>
</dbReference>
<dbReference type="RefSeq" id="WP_343164685.1">
    <property type="nucleotide sequence ID" value="NZ_JBHRSV010000020.1"/>
</dbReference>
<keyword evidence="3" id="KW-1185">Reference proteome</keyword>
<protein>
    <submittedName>
        <fullName evidence="2">Uncharacterized protein</fullName>
    </submittedName>
</protein>
<comment type="caution">
    <text evidence="2">The sequence shown here is derived from an EMBL/GenBank/DDBJ whole genome shotgun (WGS) entry which is preliminary data.</text>
</comment>
<keyword evidence="1" id="KW-0812">Transmembrane</keyword>
<evidence type="ECO:0000256" key="1">
    <source>
        <dbReference type="SAM" id="Phobius"/>
    </source>
</evidence>
<organism evidence="2 3">
    <name type="scientific">Hyphobacterium vulgare</name>
    <dbReference type="NCBI Taxonomy" id="1736751"/>
    <lineage>
        <taxon>Bacteria</taxon>
        <taxon>Pseudomonadati</taxon>
        <taxon>Pseudomonadota</taxon>
        <taxon>Alphaproteobacteria</taxon>
        <taxon>Maricaulales</taxon>
        <taxon>Maricaulaceae</taxon>
        <taxon>Hyphobacterium</taxon>
    </lineage>
</organism>
<name>A0ABV6ZZ32_9PROT</name>
<feature type="transmembrane region" description="Helical" evidence="1">
    <location>
        <begin position="48"/>
        <end position="69"/>
    </location>
</feature>
<keyword evidence="1" id="KW-0472">Membrane</keyword>
<keyword evidence="1" id="KW-1133">Transmembrane helix</keyword>